<protein>
    <submittedName>
        <fullName evidence="2">Uncharacterized protein</fullName>
    </submittedName>
</protein>
<dbReference type="AlphaFoldDB" id="A0A0C9UK68"/>
<gene>
    <name evidence="2" type="ORF">M422DRAFT_54234</name>
</gene>
<dbReference type="HOGENOM" id="CLU_401227_0_0_1"/>
<name>A0A0C9UK68_SPHS4</name>
<dbReference type="EMBL" id="KN837286">
    <property type="protein sequence ID" value="KIJ29282.1"/>
    <property type="molecule type" value="Genomic_DNA"/>
</dbReference>
<proteinExistence type="predicted"/>
<evidence type="ECO:0000256" key="1">
    <source>
        <dbReference type="SAM" id="MobiDB-lite"/>
    </source>
</evidence>
<organism evidence="2 3">
    <name type="scientific">Sphaerobolus stellatus (strain SS14)</name>
    <dbReference type="NCBI Taxonomy" id="990650"/>
    <lineage>
        <taxon>Eukaryota</taxon>
        <taxon>Fungi</taxon>
        <taxon>Dikarya</taxon>
        <taxon>Basidiomycota</taxon>
        <taxon>Agaricomycotina</taxon>
        <taxon>Agaricomycetes</taxon>
        <taxon>Phallomycetidae</taxon>
        <taxon>Geastrales</taxon>
        <taxon>Sphaerobolaceae</taxon>
        <taxon>Sphaerobolus</taxon>
    </lineage>
</organism>
<accession>A0A0C9UK68</accession>
<sequence length="686" mass="79043">MMAIRFSRQKMRPSRQGSLDTESSRLPSIYSFEDSDPKWPDKQRDLLPENNAIIMSAANMVPLVEWPYSFDISKTYKQMRRILRSCFDRNFHLLPQCEARAFACFKALTHLYFEDHIRLTSNATPTRSLDSLPWLVSHIPVLSSYSDQSVLMVFALMGIHRKNHVFDWECLSSSDITWLSHMLLYAIAFHQENGSDIPEICFQVISECLTNPQSLDSALADCFLGILLMFRPVFDKNCFVKVDKSSLYNGLRKEALHEIRTALNFGGPQDISYSEDQSVVLSAQALKFLRPISVYFETLPLSKHSRLEAVRLIDWSVRVCMYVLRNNGNFIHHSDSTLHVTLNKTKEESYGYARAALRISLSSVMHWTRESDYNTIWRLPSVVEEYRTPQYFEPLIPYLIDLSHGKDYIALSDALLVMSSMDSSMLDPTDKHQYMNIIIDSMQEQMPARVRHAALKAAWVIRDDIILLESEQDMDHFASALRYAVQVHGGPAHHAQPAEFNPDGQLYEARDLCYLRLLSTLVQDSRWHKCLRDHLHYQNCLKICTRVQQLNGVLTGLTSNRYTLYLAHIIITLRSDGVGDKAENPYNVEIWPLLRQAWKALATDVPYWLEQPAQEYTDGHLALFSLYSYTAYTLHGIQGEIPTDLFEFRIHVGLILAEIMKSSNELIVVEKLKKIIEIIDDKLLDV</sequence>
<dbReference type="OrthoDB" id="2691297at2759"/>
<evidence type="ECO:0000313" key="3">
    <source>
        <dbReference type="Proteomes" id="UP000054279"/>
    </source>
</evidence>
<reference evidence="2 3" key="1">
    <citation type="submission" date="2014-06" db="EMBL/GenBank/DDBJ databases">
        <title>Evolutionary Origins and Diversification of the Mycorrhizal Mutualists.</title>
        <authorList>
            <consortium name="DOE Joint Genome Institute"/>
            <consortium name="Mycorrhizal Genomics Consortium"/>
            <person name="Kohler A."/>
            <person name="Kuo A."/>
            <person name="Nagy L.G."/>
            <person name="Floudas D."/>
            <person name="Copeland A."/>
            <person name="Barry K.W."/>
            <person name="Cichocki N."/>
            <person name="Veneault-Fourrey C."/>
            <person name="LaButti K."/>
            <person name="Lindquist E.A."/>
            <person name="Lipzen A."/>
            <person name="Lundell T."/>
            <person name="Morin E."/>
            <person name="Murat C."/>
            <person name="Riley R."/>
            <person name="Ohm R."/>
            <person name="Sun H."/>
            <person name="Tunlid A."/>
            <person name="Henrissat B."/>
            <person name="Grigoriev I.V."/>
            <person name="Hibbett D.S."/>
            <person name="Martin F."/>
        </authorList>
    </citation>
    <scope>NUCLEOTIDE SEQUENCE [LARGE SCALE GENOMIC DNA]</scope>
    <source>
        <strain evidence="2 3">SS14</strain>
    </source>
</reference>
<feature type="region of interest" description="Disordered" evidence="1">
    <location>
        <begin position="1"/>
        <end position="23"/>
    </location>
</feature>
<dbReference type="Proteomes" id="UP000054279">
    <property type="component" value="Unassembled WGS sequence"/>
</dbReference>
<evidence type="ECO:0000313" key="2">
    <source>
        <dbReference type="EMBL" id="KIJ29282.1"/>
    </source>
</evidence>
<keyword evidence="3" id="KW-1185">Reference proteome</keyword>